<feature type="transmembrane region" description="Helical" evidence="7">
    <location>
        <begin position="294"/>
        <end position="315"/>
    </location>
</feature>
<evidence type="ECO:0000313" key="9">
    <source>
        <dbReference type="EMBL" id="AWO83003.1"/>
    </source>
</evidence>
<dbReference type="PROSITE" id="PS00216">
    <property type="entry name" value="SUGAR_TRANSPORT_1"/>
    <property type="match status" value="1"/>
</dbReference>
<dbReference type="InterPro" id="IPR036259">
    <property type="entry name" value="MFS_trans_sf"/>
</dbReference>
<keyword evidence="4 7" id="KW-0812">Transmembrane</keyword>
<gene>
    <name evidence="9" type="ORF">DLJ61_05120</name>
</gene>
<keyword evidence="6 7" id="KW-0472">Membrane</keyword>
<feature type="transmembrane region" description="Helical" evidence="7">
    <location>
        <begin position="335"/>
        <end position="354"/>
    </location>
</feature>
<dbReference type="InterPro" id="IPR020846">
    <property type="entry name" value="MFS_dom"/>
</dbReference>
<feature type="transmembrane region" description="Helical" evidence="7">
    <location>
        <begin position="199"/>
        <end position="218"/>
    </location>
</feature>
<evidence type="ECO:0000313" key="10">
    <source>
        <dbReference type="Proteomes" id="UP000247118"/>
    </source>
</evidence>
<evidence type="ECO:0000259" key="8">
    <source>
        <dbReference type="PROSITE" id="PS50850"/>
    </source>
</evidence>
<feature type="transmembrane region" description="Helical" evidence="7">
    <location>
        <begin position="41"/>
        <end position="67"/>
    </location>
</feature>
<dbReference type="RefSeq" id="WP_004023120.1">
    <property type="nucleotide sequence ID" value="NZ_CABEIC010000002.1"/>
</dbReference>
<dbReference type="PROSITE" id="PS50850">
    <property type="entry name" value="MFS"/>
    <property type="match status" value="1"/>
</dbReference>
<feature type="transmembrane region" description="Helical" evidence="7">
    <location>
        <begin position="455"/>
        <end position="475"/>
    </location>
</feature>
<dbReference type="SUPFAM" id="SSF103473">
    <property type="entry name" value="MFS general substrate transporter"/>
    <property type="match status" value="1"/>
</dbReference>
<dbReference type="AlphaFoldDB" id="A0AAD0NWT5"/>
<feature type="transmembrane region" description="Helical" evidence="7">
    <location>
        <begin position="165"/>
        <end position="187"/>
    </location>
</feature>
<dbReference type="PANTHER" id="PTHR48020">
    <property type="entry name" value="PROTON MYO-INOSITOL COTRANSPORTER"/>
    <property type="match status" value="1"/>
</dbReference>
<evidence type="ECO:0000256" key="7">
    <source>
        <dbReference type="SAM" id="Phobius"/>
    </source>
</evidence>
<reference evidence="9 10" key="1">
    <citation type="submission" date="2018-05" db="EMBL/GenBank/DDBJ databases">
        <title>Complete genome sequence of Gordonia terrae NRRL B-16283.</title>
        <authorList>
            <person name="Garlena R.A."/>
            <person name="Russell D.A."/>
            <person name="Hatfull G.F."/>
        </authorList>
    </citation>
    <scope>NUCLEOTIDE SEQUENCE [LARGE SCALE GENOMIC DNA]</scope>
    <source>
        <strain evidence="9 10">NRRL B-16283</strain>
    </source>
</reference>
<evidence type="ECO:0000256" key="6">
    <source>
        <dbReference type="ARBA" id="ARBA00023136"/>
    </source>
</evidence>
<name>A0AAD0NWT5_9ACTN</name>
<feature type="domain" description="Major facilitator superfamily (MFS) profile" evidence="8">
    <location>
        <begin position="41"/>
        <end position="480"/>
    </location>
</feature>
<protein>
    <submittedName>
        <fullName evidence="9">MFS transporter</fullName>
    </submittedName>
</protein>
<dbReference type="Gene3D" id="1.20.1250.20">
    <property type="entry name" value="MFS general substrate transporter like domains"/>
    <property type="match status" value="1"/>
</dbReference>
<feature type="transmembrane region" description="Helical" evidence="7">
    <location>
        <begin position="130"/>
        <end position="153"/>
    </location>
</feature>
<dbReference type="InterPro" id="IPR005828">
    <property type="entry name" value="MFS_sugar_transport-like"/>
</dbReference>
<keyword evidence="3" id="KW-0813">Transport</keyword>
<evidence type="ECO:0000256" key="5">
    <source>
        <dbReference type="ARBA" id="ARBA00022989"/>
    </source>
</evidence>
<dbReference type="InterPro" id="IPR050814">
    <property type="entry name" value="Myo-inositol_Transporter"/>
</dbReference>
<feature type="transmembrane region" description="Helical" evidence="7">
    <location>
        <begin position="388"/>
        <end position="414"/>
    </location>
</feature>
<comment type="subcellular location">
    <subcellularLocation>
        <location evidence="1">Cell membrane</location>
        <topology evidence="1">Multi-pass membrane protein</topology>
    </subcellularLocation>
</comment>
<dbReference type="InterPro" id="IPR005829">
    <property type="entry name" value="Sugar_transporter_CS"/>
</dbReference>
<feature type="transmembrane region" description="Helical" evidence="7">
    <location>
        <begin position="426"/>
        <end position="449"/>
    </location>
</feature>
<dbReference type="EMBL" id="CP029604">
    <property type="protein sequence ID" value="AWO83003.1"/>
    <property type="molecule type" value="Genomic_DNA"/>
</dbReference>
<dbReference type="KEGG" id="gta:BCM27_05080"/>
<dbReference type="GO" id="GO:0005886">
    <property type="term" value="C:plasma membrane"/>
    <property type="evidence" value="ECO:0007669"/>
    <property type="project" value="UniProtKB-SubCell"/>
</dbReference>
<evidence type="ECO:0000256" key="2">
    <source>
        <dbReference type="ARBA" id="ARBA00010992"/>
    </source>
</evidence>
<dbReference type="GO" id="GO:0022857">
    <property type="term" value="F:transmembrane transporter activity"/>
    <property type="evidence" value="ECO:0007669"/>
    <property type="project" value="InterPro"/>
</dbReference>
<feature type="transmembrane region" description="Helical" evidence="7">
    <location>
        <begin position="361"/>
        <end position="382"/>
    </location>
</feature>
<organism evidence="9 10">
    <name type="scientific">Gordonia terrae</name>
    <dbReference type="NCBI Taxonomy" id="2055"/>
    <lineage>
        <taxon>Bacteria</taxon>
        <taxon>Bacillati</taxon>
        <taxon>Actinomycetota</taxon>
        <taxon>Actinomycetes</taxon>
        <taxon>Mycobacteriales</taxon>
        <taxon>Gordoniaceae</taxon>
        <taxon>Gordonia</taxon>
    </lineage>
</organism>
<keyword evidence="5 7" id="KW-1133">Transmembrane helix</keyword>
<dbReference type="Proteomes" id="UP000247118">
    <property type="component" value="Chromosome"/>
</dbReference>
<dbReference type="PANTHER" id="PTHR48020:SF12">
    <property type="entry name" value="PROTON MYO-INOSITOL COTRANSPORTER"/>
    <property type="match status" value="1"/>
</dbReference>
<evidence type="ECO:0000256" key="4">
    <source>
        <dbReference type="ARBA" id="ARBA00022692"/>
    </source>
</evidence>
<feature type="transmembrane region" description="Helical" evidence="7">
    <location>
        <begin position="79"/>
        <end position="98"/>
    </location>
</feature>
<accession>A0AAD0NWT5</accession>
<evidence type="ECO:0000256" key="3">
    <source>
        <dbReference type="ARBA" id="ARBA00022448"/>
    </source>
</evidence>
<sequence length="511" mass="53939">MSAHDSAVPPASVQSYLDEVPTWRDGTPATAGAMTAMQKRIWLLASAGKFLEGMIVFMVGVALPLIIDEFGLSSAQSGVVTAAPLLGIMVGASALGGLSDRWGRRQMFLAEMILFTAFLVGVTVSTGFPMLVVCLIGMGLALGCDYPTAHTMISETMPTSIRGRGVLAAFGFQAVGALAGTLVGVIILGNRDELSDWRWMFGVAVVPSVLVIVGRLFVVQSPHWLLGTGRVDEAEYELKRLLARRPQYPTTVTLTRHDGSGSGATSTTDVTALFRRPWRRSTILASMPWFLQDLGTYGIGIFTPTIIAATIGTAAANDSTVSGVVADDLHGTEGAVLIDAFLLIGIVLAIYLVNRFGRIRLQVFGFLGCAVGLVIAAASTLLDGTLQIILVFLGFMLFNLMTNLGPNSMTYLLAGEVFPTSLRGTGAGLAASVAKVGAVLTAFLFPILLDAWGTAMIVLLLAGTSMLGAFVTWTFRIETTGLSLEDVDRMHEAPVQTGPVHTPQPAPTGIS</sequence>
<evidence type="ECO:0000256" key="1">
    <source>
        <dbReference type="ARBA" id="ARBA00004651"/>
    </source>
</evidence>
<comment type="similarity">
    <text evidence="2">Belongs to the major facilitator superfamily. Sugar transporter (TC 2.A.1.1) family.</text>
</comment>
<proteinExistence type="inferred from homology"/>
<dbReference type="GeneID" id="32687121"/>
<dbReference type="Pfam" id="PF00083">
    <property type="entry name" value="Sugar_tr"/>
    <property type="match status" value="1"/>
</dbReference>